<feature type="non-terminal residue" evidence="1">
    <location>
        <position position="1"/>
    </location>
</feature>
<dbReference type="Proteomes" id="UP000789366">
    <property type="component" value="Unassembled WGS sequence"/>
</dbReference>
<evidence type="ECO:0000313" key="2">
    <source>
        <dbReference type="Proteomes" id="UP000789366"/>
    </source>
</evidence>
<organism evidence="1 2">
    <name type="scientific">Cetraspora pellucida</name>
    <dbReference type="NCBI Taxonomy" id="1433469"/>
    <lineage>
        <taxon>Eukaryota</taxon>
        <taxon>Fungi</taxon>
        <taxon>Fungi incertae sedis</taxon>
        <taxon>Mucoromycota</taxon>
        <taxon>Glomeromycotina</taxon>
        <taxon>Glomeromycetes</taxon>
        <taxon>Diversisporales</taxon>
        <taxon>Gigasporaceae</taxon>
        <taxon>Cetraspora</taxon>
    </lineage>
</organism>
<reference evidence="1" key="1">
    <citation type="submission" date="2021-06" db="EMBL/GenBank/DDBJ databases">
        <authorList>
            <person name="Kallberg Y."/>
            <person name="Tangrot J."/>
            <person name="Rosling A."/>
        </authorList>
    </citation>
    <scope>NUCLEOTIDE SEQUENCE</scope>
    <source>
        <strain evidence="1">28 12/20/2015</strain>
    </source>
</reference>
<evidence type="ECO:0000313" key="1">
    <source>
        <dbReference type="EMBL" id="CAG8673184.1"/>
    </source>
</evidence>
<keyword evidence="2" id="KW-1185">Reference proteome</keyword>
<gene>
    <name evidence="1" type="ORF">SPELUC_LOCUS9768</name>
</gene>
<dbReference type="EMBL" id="CAJVPW010016877">
    <property type="protein sequence ID" value="CAG8673184.1"/>
    <property type="molecule type" value="Genomic_DNA"/>
</dbReference>
<comment type="caution">
    <text evidence="1">The sequence shown here is derived from an EMBL/GenBank/DDBJ whole genome shotgun (WGS) entry which is preliminary data.</text>
</comment>
<name>A0ACA9NSU1_9GLOM</name>
<protein>
    <submittedName>
        <fullName evidence="1">2093_t:CDS:1</fullName>
    </submittedName>
</protein>
<proteinExistence type="predicted"/>
<accession>A0ACA9NSU1</accession>
<sequence length="177" mass="20476">KETDIKINEIITSHLNINITKTENFTTIEKLDTILNIIKSKVKECLKLLGIPFQTGDSLMSMLNKLVSFSEEMGITTPVQENLLRCLRMLNPKTKSSNSKTESLNMDALVKACYEKSRYIINKESFEKNPEISFVRKLMRCHYYLVGKSNPLSVKTMAENLFKITDLEYQKTWNKKI</sequence>